<protein>
    <submittedName>
        <fullName evidence="1">Uncharacterized protein</fullName>
    </submittedName>
</protein>
<reference evidence="1" key="1">
    <citation type="submission" date="2020-05" db="EMBL/GenBank/DDBJ databases">
        <title>Large-scale comparative analyses of tick genomes elucidate their genetic diversity and vector capacities.</title>
        <authorList>
            <person name="Jia N."/>
            <person name="Wang J."/>
            <person name="Shi W."/>
            <person name="Du L."/>
            <person name="Sun Y."/>
            <person name="Zhan W."/>
            <person name="Jiang J."/>
            <person name="Wang Q."/>
            <person name="Zhang B."/>
            <person name="Ji P."/>
            <person name="Sakyi L.B."/>
            <person name="Cui X."/>
            <person name="Yuan T."/>
            <person name="Jiang B."/>
            <person name="Yang W."/>
            <person name="Lam T.T.-Y."/>
            <person name="Chang Q."/>
            <person name="Ding S."/>
            <person name="Wang X."/>
            <person name="Zhu J."/>
            <person name="Ruan X."/>
            <person name="Zhao L."/>
            <person name="Wei J."/>
            <person name="Que T."/>
            <person name="Du C."/>
            <person name="Cheng J."/>
            <person name="Dai P."/>
            <person name="Han X."/>
            <person name="Huang E."/>
            <person name="Gao Y."/>
            <person name="Liu J."/>
            <person name="Shao H."/>
            <person name="Ye R."/>
            <person name="Li L."/>
            <person name="Wei W."/>
            <person name="Wang X."/>
            <person name="Wang C."/>
            <person name="Yang T."/>
            <person name="Huo Q."/>
            <person name="Li W."/>
            <person name="Guo W."/>
            <person name="Chen H."/>
            <person name="Zhou L."/>
            <person name="Ni X."/>
            <person name="Tian J."/>
            <person name="Zhou Y."/>
            <person name="Sheng Y."/>
            <person name="Liu T."/>
            <person name="Pan Y."/>
            <person name="Xia L."/>
            <person name="Li J."/>
            <person name="Zhao F."/>
            <person name="Cao W."/>
        </authorList>
    </citation>
    <scope>NUCLEOTIDE SEQUENCE</scope>
    <source>
        <strain evidence="1">Hyas-2018</strain>
    </source>
</reference>
<proteinExistence type="predicted"/>
<evidence type="ECO:0000313" key="1">
    <source>
        <dbReference type="EMBL" id="KAH6943516.1"/>
    </source>
</evidence>
<name>A0ACB7T8M3_HYAAI</name>
<gene>
    <name evidence="1" type="ORF">HPB50_022694</name>
</gene>
<sequence>MTSTRPATTPEDSVTISGLAEPVANIVEELKSENIFAREVNSLGIAFHCKHMDSIGPALCSALSQVIREPKRRSKRWISSSVPEKQWSDALGLFCSAEYQTNNFLSPVLFQEALQHVPRDAVLVEIAPHCLLQAILRREVGTDAISMGIMKRNIDNVEHFLASLGKLHTLGFQLDLSPLYPPVPWPVPRGTPNIAHLVSWDHSQRWNVFSWKDFCTSEEMAEDVVEVNLEANEADKYLSGHQPDGRMLFPAAGYLVLVWKSLAKRIGQPFDQVPVIFEDVSFHRATLLPRSGCVRFLVNVMRLTGEFEVGEASTVVATGRVRAAKQGEKLLDQDPPSMAREEVTYDLDAADIYKELKLRGYEYHGAFQGILKAHVIGKKPGISPDKQRMCRKCFYSDQSESSATSVFEAYILPSCSFSFNCNGTSQLRNRTCRFIYCYYLVFCNAVVLRGLHPYAAIPSYDAAFALEFQGSRGQNILAISSLCRHGLDVVYDRHQNTCHAGGVMVKGLESSIAQRRSVEETPHLQEYRFVPYKDDDAAKEQRYDYVLDYVHMCSDISRRILASHSENETVTDELQNSCNILPDYETKVSNEDTGDNRSLLDVLLTASKGKNVTCATSRIRSLLHNQRRFLNRDKLSTALFAEDPLRTFLDIVLENVGSKKVRVIELAAGRNPLLVTAWALPWLSLQDTRFKVECAVAHRCPENITPDQVPDGVNVVTWNTSTGSIEGLNEADLTIVARGGAGTNLSTNALAKQLSSHCKELSFILISQRTALTEAETALSSFDDALFRKYSDDDVVSELRAQGLLLVGLKSNHLSSLLLFRKHSEGAGAMKQDVVKIKNARIWMDRNA</sequence>
<accession>A0ACB7T8M3</accession>
<dbReference type="EMBL" id="CM023490">
    <property type="protein sequence ID" value="KAH6943516.1"/>
    <property type="molecule type" value="Genomic_DNA"/>
</dbReference>
<comment type="caution">
    <text evidence="1">The sequence shown here is derived from an EMBL/GenBank/DDBJ whole genome shotgun (WGS) entry which is preliminary data.</text>
</comment>
<dbReference type="Proteomes" id="UP000821845">
    <property type="component" value="Chromosome 10"/>
</dbReference>
<organism evidence="1 2">
    <name type="scientific">Hyalomma asiaticum</name>
    <name type="common">Tick</name>
    <dbReference type="NCBI Taxonomy" id="266040"/>
    <lineage>
        <taxon>Eukaryota</taxon>
        <taxon>Metazoa</taxon>
        <taxon>Ecdysozoa</taxon>
        <taxon>Arthropoda</taxon>
        <taxon>Chelicerata</taxon>
        <taxon>Arachnida</taxon>
        <taxon>Acari</taxon>
        <taxon>Parasitiformes</taxon>
        <taxon>Ixodida</taxon>
        <taxon>Ixodoidea</taxon>
        <taxon>Ixodidae</taxon>
        <taxon>Hyalomminae</taxon>
        <taxon>Hyalomma</taxon>
    </lineage>
</organism>
<evidence type="ECO:0000313" key="2">
    <source>
        <dbReference type="Proteomes" id="UP000821845"/>
    </source>
</evidence>
<keyword evidence="2" id="KW-1185">Reference proteome</keyword>